<gene>
    <name evidence="1" type="ORF">TRAPUB_7415</name>
</gene>
<evidence type="ECO:0000313" key="2">
    <source>
        <dbReference type="Proteomes" id="UP000184267"/>
    </source>
</evidence>
<accession>A0A1M2V3F1</accession>
<reference evidence="1 2" key="1">
    <citation type="submission" date="2016-10" db="EMBL/GenBank/DDBJ databases">
        <title>Genome sequence of the basidiomycete white-rot fungus Trametes pubescens.</title>
        <authorList>
            <person name="Makela M.R."/>
            <person name="Granchi Z."/>
            <person name="Peng M."/>
            <person name="De Vries R.P."/>
            <person name="Grigoriev I."/>
            <person name="Riley R."/>
            <person name="Hilden K."/>
        </authorList>
    </citation>
    <scope>NUCLEOTIDE SEQUENCE [LARGE SCALE GENOMIC DNA]</scope>
    <source>
        <strain evidence="1 2">FBCC735</strain>
    </source>
</reference>
<dbReference type="EMBL" id="MNAD01001700">
    <property type="protein sequence ID" value="OJT02120.1"/>
    <property type="molecule type" value="Genomic_DNA"/>
</dbReference>
<dbReference type="Gene3D" id="3.80.10.10">
    <property type="entry name" value="Ribonuclease Inhibitor"/>
    <property type="match status" value="1"/>
</dbReference>
<proteinExistence type="predicted"/>
<dbReference type="Proteomes" id="UP000184267">
    <property type="component" value="Unassembled WGS sequence"/>
</dbReference>
<keyword evidence="2" id="KW-1185">Reference proteome</keyword>
<evidence type="ECO:0008006" key="3">
    <source>
        <dbReference type="Google" id="ProtNLM"/>
    </source>
</evidence>
<name>A0A1M2V3F1_TRAPU</name>
<comment type="caution">
    <text evidence="1">The sequence shown here is derived from an EMBL/GenBank/DDBJ whole genome shotgun (WGS) entry which is preliminary data.</text>
</comment>
<dbReference type="OMA" id="IDANSMW"/>
<dbReference type="InterPro" id="IPR032675">
    <property type="entry name" value="LRR_dom_sf"/>
</dbReference>
<dbReference type="SUPFAM" id="SSF52047">
    <property type="entry name" value="RNI-like"/>
    <property type="match status" value="1"/>
</dbReference>
<dbReference type="OrthoDB" id="3208561at2759"/>
<sequence length="394" mass="44277">MAGGVPWPTLMKILQFPSITSISIDANSMWMGVPPPPPSALLPNHCRLAHFSYTPKRWRGVENNLVGNDLQVTYALESSFLLALVLNMSGTAESLSLPVETTPLLQMAAIEWPRLHTLSLTGQYMDLEQPRMLSLLLSRAPNLRTLSVRVAQRDGTSRPLLLKEPLESGFRVRSLTVAYPDPADVIFASLTDELTSLSLRDSPRYYLHQRHGWRTPLAIAPLLSSSECLTILKRLSAPHLSTLELAYRADGAEDELLRYLPHAFPLLSELELHRYKAAESDDIPYMHIAHVLKGVKLLRTLHLNFDASLIQINDPWDQCPVWLNTSEHIHQRGSDLVAVLDAGERFERLALLIHTRRGGMWVVFRPAWSPGLRIEYSSNDRLDAPAPVMPYLDA</sequence>
<protein>
    <recommendedName>
        <fullName evidence="3">F-box domain-containing protein</fullName>
    </recommendedName>
</protein>
<evidence type="ECO:0000313" key="1">
    <source>
        <dbReference type="EMBL" id="OJT02120.1"/>
    </source>
</evidence>
<dbReference type="AlphaFoldDB" id="A0A1M2V3F1"/>
<organism evidence="1 2">
    <name type="scientific">Trametes pubescens</name>
    <name type="common">White-rot fungus</name>
    <dbReference type="NCBI Taxonomy" id="154538"/>
    <lineage>
        <taxon>Eukaryota</taxon>
        <taxon>Fungi</taxon>
        <taxon>Dikarya</taxon>
        <taxon>Basidiomycota</taxon>
        <taxon>Agaricomycotina</taxon>
        <taxon>Agaricomycetes</taxon>
        <taxon>Polyporales</taxon>
        <taxon>Polyporaceae</taxon>
        <taxon>Trametes</taxon>
    </lineage>
</organism>